<keyword evidence="3" id="KW-1185">Reference proteome</keyword>
<sequence length="202" mass="22399">MQRLGAVLAMLLLSGCMSVSDMGVVARDQLSDAGVLDHSQTRRSVNFRLQPDSFIYIAQGSFVPPGGAYPRPNVVAEEAFKGFVEYFPMVRRAEQPEGLEQALTEARGVGAHYVLYTRFARADDRIGNLDEWSDQEAVDRLGIDSGVVQMMLIETSTRYLIDTATIRSRGGLLTFHNNRPEDLLGPPFEDYAQRLLGMGDQP</sequence>
<dbReference type="Pfam" id="PF16105">
    <property type="entry name" value="DUF4823"/>
    <property type="match status" value="1"/>
</dbReference>
<accession>A0ABX0YAB3</accession>
<evidence type="ECO:0000256" key="1">
    <source>
        <dbReference type="SAM" id="SignalP"/>
    </source>
</evidence>
<comment type="caution">
    <text evidence="2">The sequence shown here is derived from an EMBL/GenBank/DDBJ whole genome shotgun (WGS) entry which is preliminary data.</text>
</comment>
<dbReference type="Proteomes" id="UP000746535">
    <property type="component" value="Unassembled WGS sequence"/>
</dbReference>
<organism evidence="2 3">
    <name type="scientific">Pseudomonas quercus</name>
    <dbReference type="NCBI Taxonomy" id="2722792"/>
    <lineage>
        <taxon>Bacteria</taxon>
        <taxon>Pseudomonadati</taxon>
        <taxon>Pseudomonadota</taxon>
        <taxon>Gammaproteobacteria</taxon>
        <taxon>Pseudomonadales</taxon>
        <taxon>Pseudomonadaceae</taxon>
        <taxon>Pseudomonas</taxon>
    </lineage>
</organism>
<keyword evidence="1" id="KW-0732">Signal</keyword>
<dbReference type="EMBL" id="JAAVJI010000002">
    <property type="protein sequence ID" value="NJO99919.1"/>
    <property type="molecule type" value="Genomic_DNA"/>
</dbReference>
<dbReference type="RefSeq" id="WP_168081580.1">
    <property type="nucleotide sequence ID" value="NZ_JAAVJI010000002.1"/>
</dbReference>
<feature type="chain" id="PRO_5047308066" evidence="1">
    <location>
        <begin position="20"/>
        <end position="202"/>
    </location>
</feature>
<feature type="signal peptide" evidence="1">
    <location>
        <begin position="1"/>
        <end position="19"/>
    </location>
</feature>
<protein>
    <submittedName>
        <fullName evidence="2">DUF4823 domain-containing protein</fullName>
    </submittedName>
</protein>
<dbReference type="InterPro" id="IPR032248">
    <property type="entry name" value="DUF4823"/>
</dbReference>
<evidence type="ECO:0000313" key="2">
    <source>
        <dbReference type="EMBL" id="NJO99919.1"/>
    </source>
</evidence>
<gene>
    <name evidence="2" type="ORF">HBH25_03475</name>
</gene>
<name>A0ABX0YAB3_9PSED</name>
<reference evidence="2 3" key="1">
    <citation type="submission" date="2020-03" db="EMBL/GenBank/DDBJ databases">
        <authorList>
            <person name="Wang L."/>
            <person name="He N."/>
            <person name="Li Y."/>
            <person name="Fang Y."/>
            <person name="Zhang F."/>
        </authorList>
    </citation>
    <scope>NUCLEOTIDE SEQUENCE [LARGE SCALE GENOMIC DNA]</scope>
    <source>
        <strain evidence="3">hsmgli-8</strain>
    </source>
</reference>
<evidence type="ECO:0000313" key="3">
    <source>
        <dbReference type="Proteomes" id="UP000746535"/>
    </source>
</evidence>
<proteinExistence type="predicted"/>
<dbReference type="PROSITE" id="PS51257">
    <property type="entry name" value="PROKAR_LIPOPROTEIN"/>
    <property type="match status" value="1"/>
</dbReference>